<accession>A0A1I5R4K7</accession>
<dbReference type="GO" id="GO:1903785">
    <property type="term" value="P:L-valine transmembrane transport"/>
    <property type="evidence" value="ECO:0007669"/>
    <property type="project" value="TreeGrafter"/>
</dbReference>
<evidence type="ECO:0000256" key="8">
    <source>
        <dbReference type="SAM" id="Phobius"/>
    </source>
</evidence>
<dbReference type="InterPro" id="IPR011606">
    <property type="entry name" value="Brnchd-chn_aa_trnsp_permease"/>
</dbReference>
<evidence type="ECO:0000256" key="6">
    <source>
        <dbReference type="ARBA" id="ARBA00022989"/>
    </source>
</evidence>
<reference evidence="10" key="1">
    <citation type="submission" date="2016-10" db="EMBL/GenBank/DDBJ databases">
        <authorList>
            <person name="Varghese N."/>
            <person name="Submissions S."/>
        </authorList>
    </citation>
    <scope>NUCLEOTIDE SEQUENCE [LARGE SCALE GENOMIC DNA]</scope>
    <source>
        <strain evidence="10">P18</strain>
    </source>
</reference>
<protein>
    <submittedName>
        <fullName evidence="9">Predicted branched-chain amino acid permease (Azaleucine resistance)</fullName>
    </submittedName>
</protein>
<evidence type="ECO:0000256" key="4">
    <source>
        <dbReference type="ARBA" id="ARBA00022475"/>
    </source>
</evidence>
<evidence type="ECO:0000313" key="10">
    <source>
        <dbReference type="Proteomes" id="UP000182624"/>
    </source>
</evidence>
<feature type="transmembrane region" description="Helical" evidence="8">
    <location>
        <begin position="129"/>
        <end position="150"/>
    </location>
</feature>
<dbReference type="PANTHER" id="PTHR34979:SF1">
    <property type="entry name" value="INNER MEMBRANE PROTEIN YGAZ"/>
    <property type="match status" value="1"/>
</dbReference>
<dbReference type="GO" id="GO:0005886">
    <property type="term" value="C:plasma membrane"/>
    <property type="evidence" value="ECO:0007669"/>
    <property type="project" value="UniProtKB-SubCell"/>
</dbReference>
<evidence type="ECO:0000313" key="9">
    <source>
        <dbReference type="EMBL" id="SFP53439.1"/>
    </source>
</evidence>
<comment type="similarity">
    <text evidence="2">Belongs to the AzlC family.</text>
</comment>
<comment type="subcellular location">
    <subcellularLocation>
        <location evidence="1">Cell membrane</location>
        <topology evidence="1">Multi-pass membrane protein</topology>
    </subcellularLocation>
</comment>
<keyword evidence="5 8" id="KW-0812">Transmembrane</keyword>
<dbReference type="EMBL" id="FOXO01000003">
    <property type="protein sequence ID" value="SFP53439.1"/>
    <property type="molecule type" value="Genomic_DNA"/>
</dbReference>
<evidence type="ECO:0000256" key="3">
    <source>
        <dbReference type="ARBA" id="ARBA00022448"/>
    </source>
</evidence>
<name>A0A1I5R4K7_9FIRM</name>
<feature type="transmembrane region" description="Helical" evidence="8">
    <location>
        <begin position="211"/>
        <end position="232"/>
    </location>
</feature>
<gene>
    <name evidence="9" type="ORF">SAMN04487928_103121</name>
</gene>
<keyword evidence="3" id="KW-0813">Transport</keyword>
<evidence type="ECO:0000256" key="7">
    <source>
        <dbReference type="ARBA" id="ARBA00023136"/>
    </source>
</evidence>
<evidence type="ECO:0000256" key="2">
    <source>
        <dbReference type="ARBA" id="ARBA00010735"/>
    </source>
</evidence>
<keyword evidence="6 8" id="KW-1133">Transmembrane helix</keyword>
<proteinExistence type="inferred from homology"/>
<keyword evidence="7 8" id="KW-0472">Membrane</keyword>
<dbReference type="OrthoDB" id="3177005at2"/>
<dbReference type="RefSeq" id="WP_074884199.1">
    <property type="nucleotide sequence ID" value="NZ_FOXO01000003.1"/>
</dbReference>
<dbReference type="Proteomes" id="UP000182624">
    <property type="component" value="Unassembled WGS sequence"/>
</dbReference>
<feature type="transmembrane region" description="Helical" evidence="8">
    <location>
        <begin position="185"/>
        <end position="205"/>
    </location>
</feature>
<dbReference type="Pfam" id="PF03591">
    <property type="entry name" value="AzlC"/>
    <property type="match status" value="1"/>
</dbReference>
<feature type="transmembrane region" description="Helical" evidence="8">
    <location>
        <begin position="156"/>
        <end position="178"/>
    </location>
</feature>
<keyword evidence="4" id="KW-1003">Cell membrane</keyword>
<evidence type="ECO:0000256" key="1">
    <source>
        <dbReference type="ARBA" id="ARBA00004651"/>
    </source>
</evidence>
<evidence type="ECO:0000256" key="5">
    <source>
        <dbReference type="ARBA" id="ARBA00022692"/>
    </source>
</evidence>
<organism evidence="9 10">
    <name type="scientific">Butyrivibrio proteoclasticus</name>
    <dbReference type="NCBI Taxonomy" id="43305"/>
    <lineage>
        <taxon>Bacteria</taxon>
        <taxon>Bacillati</taxon>
        <taxon>Bacillota</taxon>
        <taxon>Clostridia</taxon>
        <taxon>Lachnospirales</taxon>
        <taxon>Lachnospiraceae</taxon>
        <taxon>Butyrivibrio</taxon>
    </lineage>
</organism>
<dbReference type="AlphaFoldDB" id="A0A1I5R4K7"/>
<keyword evidence="10" id="KW-1185">Reference proteome</keyword>
<dbReference type="PANTHER" id="PTHR34979">
    <property type="entry name" value="INNER MEMBRANE PROTEIN YGAZ"/>
    <property type="match status" value="1"/>
</dbReference>
<sequence>MSAGTIKDFRDGCRDAIPICLGYVAVSFAFGIESSKIGMSVFEAVMTSLLNVTSAGQFSALDVIARNGSYIELIMLQIVINLRYSLMSTALSQKLDTHLGTLHRMGISYGVTDEIFGVSILKQGTLYPMYSYGLIVTSVFGWVLGTGLGATAGAIMPARIISCLGLAIYGMFVAIIIPDTRTSKAVMYVVISAMTLSTLFTYAPLVKEISSGFRIIIVTVVVAALAAIIAPVKEESHE</sequence>